<dbReference type="Pfam" id="PF08531">
    <property type="entry name" value="Bac_rhamnosid_N"/>
    <property type="match status" value="1"/>
</dbReference>
<organism evidence="6 7">
    <name type="scientific">Halanaerobium saccharolyticum</name>
    <dbReference type="NCBI Taxonomy" id="43595"/>
    <lineage>
        <taxon>Bacteria</taxon>
        <taxon>Bacillati</taxon>
        <taxon>Bacillota</taxon>
        <taxon>Clostridia</taxon>
        <taxon>Halanaerobiales</taxon>
        <taxon>Halanaerobiaceae</taxon>
        <taxon>Halanaerobium</taxon>
    </lineage>
</organism>
<dbReference type="InterPro" id="IPR008979">
    <property type="entry name" value="Galactose-bd-like_sf"/>
</dbReference>
<reference evidence="6 7" key="1">
    <citation type="submission" date="2019-03" db="EMBL/GenBank/DDBJ databases">
        <title>Subsurface microbial communities from deep shales in Ohio and West Virginia, USA.</title>
        <authorList>
            <person name="Wrighton K."/>
        </authorList>
    </citation>
    <scope>NUCLEOTIDE SEQUENCE [LARGE SCALE GENOMIC DNA]</scope>
    <source>
        <strain evidence="6 7">MSL9.2</strain>
    </source>
</reference>
<evidence type="ECO:0000256" key="2">
    <source>
        <dbReference type="ARBA" id="ARBA00012652"/>
    </source>
</evidence>
<dbReference type="EMBL" id="SODA01000005">
    <property type="protein sequence ID" value="TDW06438.1"/>
    <property type="molecule type" value="Genomic_DNA"/>
</dbReference>
<dbReference type="InterPro" id="IPR012341">
    <property type="entry name" value="6hp_glycosidase-like_sf"/>
</dbReference>
<evidence type="ECO:0000313" key="7">
    <source>
        <dbReference type="Proteomes" id="UP000294697"/>
    </source>
</evidence>
<evidence type="ECO:0000259" key="4">
    <source>
        <dbReference type="Pfam" id="PF08531"/>
    </source>
</evidence>
<proteinExistence type="predicted"/>
<dbReference type="AlphaFoldDB" id="A0A4R7Z5L0"/>
<dbReference type="EC" id="3.2.1.40" evidence="2"/>
<dbReference type="Proteomes" id="UP000294697">
    <property type="component" value="Unassembled WGS sequence"/>
</dbReference>
<dbReference type="GO" id="GO:0030596">
    <property type="term" value="F:alpha-L-rhamnosidase activity"/>
    <property type="evidence" value="ECO:0007669"/>
    <property type="project" value="UniProtKB-EC"/>
</dbReference>
<evidence type="ECO:0000256" key="1">
    <source>
        <dbReference type="ARBA" id="ARBA00001445"/>
    </source>
</evidence>
<dbReference type="InterPro" id="IPR013737">
    <property type="entry name" value="Bac_rhamnosid_N"/>
</dbReference>
<feature type="domain" description="Alpha-L-rhamnosidase six-hairpin glycosidase" evidence="5">
    <location>
        <begin position="334"/>
        <end position="665"/>
    </location>
</feature>
<dbReference type="InterPro" id="IPR035396">
    <property type="entry name" value="Bac_rhamnosid6H"/>
</dbReference>
<accession>A0A4R7Z5L0</accession>
<dbReference type="OrthoDB" id="9815108at2"/>
<feature type="domain" description="Bacterial alpha-L-rhamnosidase N-terminal" evidence="4">
    <location>
        <begin position="56"/>
        <end position="209"/>
    </location>
</feature>
<dbReference type="Pfam" id="PF05592">
    <property type="entry name" value="Bac_rhamnosid"/>
    <property type="match status" value="1"/>
</dbReference>
<dbReference type="InterPro" id="IPR008928">
    <property type="entry name" value="6-hairpin_glycosidase_sf"/>
</dbReference>
<dbReference type="Pfam" id="PF17389">
    <property type="entry name" value="Bac_rhamnosid6H"/>
    <property type="match status" value="1"/>
</dbReference>
<sequence length="728" mass="85364">MDKIWQGKWITESKFYGLSPINLFHREIEEGEKRKHLEKLKNRHMLVRKTFTITEDIKTAYLDITADDYYKLKINGKTVGEGPAPAYFFHYFYNRYQVENYLKEGENLISVHLYYQGLVNRVWNSGDYRQGMIAELFINDKLKLKSDKSWKYKITEAYQNGGITGYQTQFLENIDFNLIDKNWQQLDYDDSNWSNVCVNNSDDHKFYKQPISGLDFYYIKPVKINKIKDNHYLIDFGQIIVGYFQMTAKGFKNERIEIRQGEELREDEDRVRYNLRSNCKYQEFITLSGGKDKLNFYDYKVFRYVEVIAHNPDSKALYPETFKALVRHYKFEDENTTFYSSNSKLNRIWQICKNSVKYGTQYQYLDCPGREKGQYLGDALITGLAHHYLTGDLKLYKKAVQDFALSSYISPGLMAVAPGGLMQEIADYSLQWPALLLKYYRLSGDKKFLRKMYPTAEKLLAYFKQFQRGDGLLTEVNEKWNLVDWPKNMRDNYQVKLEQLNKKPEYGCHNVINAFFVGMVKTINEIRDILSIEYKNQFSKLKQAFREAFYNQNKKLFVDTETTDHSAVHSNILPLLYGLAPAEAEKEIVDLIKEKGLKCGVYMAYYLLKALARVGEYSLIYNLIVNENKNSWNTMIKEGATTCFEVWSKEQKKNTSLLHPWASAPIIIIIEDLLGIELSNSGKRNQIKMTPHLPAELDRIKFTMQNKDLKIEIKKDSSQTGFFISPVL</sequence>
<comment type="catalytic activity">
    <reaction evidence="1">
        <text>Hydrolysis of terminal non-reducing alpha-L-rhamnose residues in alpha-L-rhamnosides.</text>
        <dbReference type="EC" id="3.2.1.40"/>
    </reaction>
</comment>
<gene>
    <name evidence="6" type="ORF">C8C77_10574</name>
</gene>
<dbReference type="InterPro" id="IPR016007">
    <property type="entry name" value="Alpha_rhamnosid"/>
</dbReference>
<dbReference type="Gene3D" id="2.60.420.10">
    <property type="entry name" value="Maltose phosphorylase, domain 3"/>
    <property type="match status" value="1"/>
</dbReference>
<dbReference type="RefSeq" id="WP_111570682.1">
    <property type="nucleotide sequence ID" value="NZ_QLME01000001.1"/>
</dbReference>
<dbReference type="PANTHER" id="PTHR33307">
    <property type="entry name" value="ALPHA-RHAMNOSIDASE (EUROFUNG)"/>
    <property type="match status" value="1"/>
</dbReference>
<protein>
    <recommendedName>
        <fullName evidence="2">alpha-L-rhamnosidase</fullName>
        <ecNumber evidence="2">3.2.1.40</ecNumber>
    </recommendedName>
</protein>
<dbReference type="SUPFAM" id="SSF49785">
    <property type="entry name" value="Galactose-binding domain-like"/>
    <property type="match status" value="1"/>
</dbReference>
<name>A0A4R7Z5L0_9FIRM</name>
<dbReference type="GO" id="GO:0005975">
    <property type="term" value="P:carbohydrate metabolic process"/>
    <property type="evidence" value="ECO:0007669"/>
    <property type="project" value="InterPro"/>
</dbReference>
<dbReference type="InterPro" id="IPR008902">
    <property type="entry name" value="Rhamnosid_concanavalin"/>
</dbReference>
<dbReference type="SUPFAM" id="SSF48208">
    <property type="entry name" value="Six-hairpin glycosidases"/>
    <property type="match status" value="1"/>
</dbReference>
<dbReference type="PANTHER" id="PTHR33307:SF6">
    <property type="entry name" value="ALPHA-RHAMNOSIDASE (EUROFUNG)-RELATED"/>
    <property type="match status" value="1"/>
</dbReference>
<feature type="domain" description="Alpha-L-rhamnosidase concanavalin-like" evidence="3">
    <location>
        <begin position="226"/>
        <end position="325"/>
    </location>
</feature>
<evidence type="ECO:0000259" key="5">
    <source>
        <dbReference type="Pfam" id="PF17389"/>
    </source>
</evidence>
<evidence type="ECO:0000259" key="3">
    <source>
        <dbReference type="Pfam" id="PF05592"/>
    </source>
</evidence>
<dbReference type="Gene3D" id="1.50.10.10">
    <property type="match status" value="1"/>
</dbReference>
<comment type="caution">
    <text evidence="6">The sequence shown here is derived from an EMBL/GenBank/DDBJ whole genome shotgun (WGS) entry which is preliminary data.</text>
</comment>
<dbReference type="Gene3D" id="2.60.120.260">
    <property type="entry name" value="Galactose-binding domain-like"/>
    <property type="match status" value="2"/>
</dbReference>
<evidence type="ECO:0000313" key="6">
    <source>
        <dbReference type="EMBL" id="TDW06438.1"/>
    </source>
</evidence>